<accession>A0A5B7GZB6</accession>
<evidence type="ECO:0000313" key="2">
    <source>
        <dbReference type="Proteomes" id="UP000324222"/>
    </source>
</evidence>
<dbReference type="Proteomes" id="UP000324222">
    <property type="component" value="Unassembled WGS sequence"/>
</dbReference>
<gene>
    <name evidence="1" type="ORF">E2C01_056331</name>
</gene>
<protein>
    <submittedName>
        <fullName evidence="1">Uncharacterized protein</fullName>
    </submittedName>
</protein>
<dbReference type="AlphaFoldDB" id="A0A5B7GZB6"/>
<comment type="caution">
    <text evidence="1">The sequence shown here is derived from an EMBL/GenBank/DDBJ whole genome shotgun (WGS) entry which is preliminary data.</text>
</comment>
<proteinExistence type="predicted"/>
<reference evidence="1 2" key="1">
    <citation type="submission" date="2019-05" db="EMBL/GenBank/DDBJ databases">
        <title>Another draft genome of Portunus trituberculatus and its Hox gene families provides insights of decapod evolution.</title>
        <authorList>
            <person name="Jeong J.-H."/>
            <person name="Song I."/>
            <person name="Kim S."/>
            <person name="Choi T."/>
            <person name="Kim D."/>
            <person name="Ryu S."/>
            <person name="Kim W."/>
        </authorList>
    </citation>
    <scope>NUCLEOTIDE SEQUENCE [LARGE SCALE GENOMIC DNA]</scope>
    <source>
        <tissue evidence="1">Muscle</tissue>
    </source>
</reference>
<keyword evidence="2" id="KW-1185">Reference proteome</keyword>
<sequence length="63" mass="7099">MLDDIAQRFGGKLSEGRGSELTHCHANAEKRHTCKAYWQRCVSPCMCVTSVMINQNILFPSVE</sequence>
<name>A0A5B7GZB6_PORTR</name>
<dbReference type="EMBL" id="VSRR010019455">
    <property type="protein sequence ID" value="MPC62248.1"/>
    <property type="molecule type" value="Genomic_DNA"/>
</dbReference>
<organism evidence="1 2">
    <name type="scientific">Portunus trituberculatus</name>
    <name type="common">Swimming crab</name>
    <name type="synonym">Neptunus trituberculatus</name>
    <dbReference type="NCBI Taxonomy" id="210409"/>
    <lineage>
        <taxon>Eukaryota</taxon>
        <taxon>Metazoa</taxon>
        <taxon>Ecdysozoa</taxon>
        <taxon>Arthropoda</taxon>
        <taxon>Crustacea</taxon>
        <taxon>Multicrustacea</taxon>
        <taxon>Malacostraca</taxon>
        <taxon>Eumalacostraca</taxon>
        <taxon>Eucarida</taxon>
        <taxon>Decapoda</taxon>
        <taxon>Pleocyemata</taxon>
        <taxon>Brachyura</taxon>
        <taxon>Eubrachyura</taxon>
        <taxon>Portunoidea</taxon>
        <taxon>Portunidae</taxon>
        <taxon>Portuninae</taxon>
        <taxon>Portunus</taxon>
    </lineage>
</organism>
<evidence type="ECO:0000313" key="1">
    <source>
        <dbReference type="EMBL" id="MPC62248.1"/>
    </source>
</evidence>